<keyword evidence="11" id="KW-0067">ATP-binding</keyword>
<evidence type="ECO:0000256" key="17">
    <source>
        <dbReference type="SAM" id="Coils"/>
    </source>
</evidence>
<keyword evidence="17" id="KW-0175">Coiled coil</keyword>
<feature type="transmembrane region" description="Helical" evidence="18">
    <location>
        <begin position="21"/>
        <end position="46"/>
    </location>
</feature>
<dbReference type="Proteomes" id="UP000284407">
    <property type="component" value="Unassembled WGS sequence"/>
</dbReference>
<dbReference type="SMART" id="SM00388">
    <property type="entry name" value="HisKA"/>
    <property type="match status" value="1"/>
</dbReference>
<dbReference type="SUPFAM" id="SSF55874">
    <property type="entry name" value="ATPase domain of HSP90 chaperone/DNA topoisomerase II/histidine kinase"/>
    <property type="match status" value="1"/>
</dbReference>
<reference evidence="20 21" key="1">
    <citation type="submission" date="2018-09" db="EMBL/GenBank/DDBJ databases">
        <title>Genomic Encyclopedia of Archaeal and Bacterial Type Strains, Phase II (KMG-II): from individual species to whole genera.</title>
        <authorList>
            <person name="Goeker M."/>
        </authorList>
    </citation>
    <scope>NUCLEOTIDE SEQUENCE [LARGE SCALE GENOMIC DNA]</scope>
    <source>
        <strain evidence="20 21">DSM 11458</strain>
    </source>
</reference>
<dbReference type="SUPFAM" id="SSF47384">
    <property type="entry name" value="Homodimeric domain of signal transducing histidine kinase"/>
    <property type="match status" value="1"/>
</dbReference>
<keyword evidence="10 20" id="KW-0418">Kinase</keyword>
<evidence type="ECO:0000256" key="16">
    <source>
        <dbReference type="ARBA" id="ARBA00073143"/>
    </source>
</evidence>
<comment type="function">
    <text evidence="15">Member of the two-component regulatory system DctB/DctD involved in the transport of C4-dicarboxylates. DctB functions as a membrane-associated protein kinase that phosphorylates DctD in response to environmental signals.</text>
</comment>
<keyword evidence="5" id="KW-0997">Cell inner membrane</keyword>
<dbReference type="GO" id="GO:0005886">
    <property type="term" value="C:plasma membrane"/>
    <property type="evidence" value="ECO:0007669"/>
    <property type="project" value="UniProtKB-SubCell"/>
</dbReference>
<keyword evidence="8 18" id="KW-0812">Transmembrane</keyword>
<keyword evidence="14 18" id="KW-0472">Membrane</keyword>
<comment type="caution">
    <text evidence="20">The sequence shown here is derived from an EMBL/GenBank/DDBJ whole genome shotgun (WGS) entry which is preliminary data.</text>
</comment>
<protein>
    <recommendedName>
        <fullName evidence="16">C4-dicarboxylate transport sensor protein DctB</fullName>
        <ecNumber evidence="3">2.7.13.3</ecNumber>
    </recommendedName>
</protein>
<dbReference type="InterPro" id="IPR003661">
    <property type="entry name" value="HisK_dim/P_dom"/>
</dbReference>
<keyword evidence="4" id="KW-1003">Cell membrane</keyword>
<dbReference type="PIRSF" id="PIRSF036431">
    <property type="entry name" value="STHK_DctB"/>
    <property type="match status" value="1"/>
</dbReference>
<evidence type="ECO:0000256" key="6">
    <source>
        <dbReference type="ARBA" id="ARBA00022553"/>
    </source>
</evidence>
<evidence type="ECO:0000256" key="2">
    <source>
        <dbReference type="ARBA" id="ARBA00004429"/>
    </source>
</evidence>
<proteinExistence type="predicted"/>
<dbReference type="SUPFAM" id="SSF103190">
    <property type="entry name" value="Sensory domain-like"/>
    <property type="match status" value="1"/>
</dbReference>
<evidence type="ECO:0000256" key="12">
    <source>
        <dbReference type="ARBA" id="ARBA00022989"/>
    </source>
</evidence>
<feature type="transmembrane region" description="Helical" evidence="18">
    <location>
        <begin position="291"/>
        <end position="312"/>
    </location>
</feature>
<evidence type="ECO:0000256" key="15">
    <source>
        <dbReference type="ARBA" id="ARBA00059004"/>
    </source>
</evidence>
<dbReference type="Gene3D" id="3.30.565.10">
    <property type="entry name" value="Histidine kinase-like ATPase, C-terminal domain"/>
    <property type="match status" value="1"/>
</dbReference>
<dbReference type="GO" id="GO:0005524">
    <property type="term" value="F:ATP binding"/>
    <property type="evidence" value="ECO:0007669"/>
    <property type="project" value="UniProtKB-KW"/>
</dbReference>
<dbReference type="PRINTS" id="PR00344">
    <property type="entry name" value="BCTRLSENSOR"/>
</dbReference>
<dbReference type="Pfam" id="PF02518">
    <property type="entry name" value="HATPase_c"/>
    <property type="match status" value="1"/>
</dbReference>
<dbReference type="GO" id="GO:0000155">
    <property type="term" value="F:phosphorelay sensor kinase activity"/>
    <property type="evidence" value="ECO:0007669"/>
    <property type="project" value="InterPro"/>
</dbReference>
<dbReference type="FunFam" id="1.10.287.130:FF:000049">
    <property type="entry name" value="C4-dicarboxylate transport sensor protein DctB"/>
    <property type="match status" value="1"/>
</dbReference>
<dbReference type="STRING" id="1443111.Z949_1345"/>
<dbReference type="EMBL" id="RAQK01000002">
    <property type="protein sequence ID" value="RKE94051.1"/>
    <property type="molecule type" value="Genomic_DNA"/>
</dbReference>
<evidence type="ECO:0000256" key="11">
    <source>
        <dbReference type="ARBA" id="ARBA00022840"/>
    </source>
</evidence>
<dbReference type="Gene3D" id="1.10.287.130">
    <property type="match status" value="1"/>
</dbReference>
<evidence type="ECO:0000256" key="14">
    <source>
        <dbReference type="ARBA" id="ARBA00023136"/>
    </source>
</evidence>
<keyword evidence="21" id="KW-1185">Reference proteome</keyword>
<evidence type="ECO:0000313" key="21">
    <source>
        <dbReference type="Proteomes" id="UP000284407"/>
    </source>
</evidence>
<dbReference type="EC" id="2.7.13.3" evidence="3"/>
<dbReference type="AlphaFoldDB" id="A0A420DIK4"/>
<organism evidence="20 21">
    <name type="scientific">Sulfitobacter guttiformis</name>
    <dbReference type="NCBI Taxonomy" id="74349"/>
    <lineage>
        <taxon>Bacteria</taxon>
        <taxon>Pseudomonadati</taxon>
        <taxon>Pseudomonadota</taxon>
        <taxon>Alphaproteobacteria</taxon>
        <taxon>Rhodobacterales</taxon>
        <taxon>Roseobacteraceae</taxon>
        <taxon>Sulfitobacter</taxon>
    </lineage>
</organism>
<dbReference type="SMART" id="SM00387">
    <property type="entry name" value="HATPase_c"/>
    <property type="match status" value="1"/>
</dbReference>
<gene>
    <name evidence="20" type="ORF">C8N30_3159</name>
</gene>
<dbReference type="PANTHER" id="PTHR43065:SF46">
    <property type="entry name" value="C4-DICARBOXYLATE TRANSPORT SENSOR PROTEIN DCTB"/>
    <property type="match status" value="1"/>
</dbReference>
<dbReference type="Gene3D" id="3.30.450.20">
    <property type="entry name" value="PAS domain"/>
    <property type="match status" value="1"/>
</dbReference>
<name>A0A420DIK4_9RHOB</name>
<evidence type="ECO:0000313" key="20">
    <source>
        <dbReference type="EMBL" id="RKE94051.1"/>
    </source>
</evidence>
<evidence type="ECO:0000256" key="1">
    <source>
        <dbReference type="ARBA" id="ARBA00000085"/>
    </source>
</evidence>
<evidence type="ECO:0000256" key="3">
    <source>
        <dbReference type="ARBA" id="ARBA00012438"/>
    </source>
</evidence>
<dbReference type="PANTHER" id="PTHR43065">
    <property type="entry name" value="SENSOR HISTIDINE KINASE"/>
    <property type="match status" value="1"/>
</dbReference>
<keyword evidence="12 18" id="KW-1133">Transmembrane helix</keyword>
<feature type="coiled-coil region" evidence="17">
    <location>
        <begin position="323"/>
        <end position="364"/>
    </location>
</feature>
<dbReference type="InterPro" id="IPR036097">
    <property type="entry name" value="HisK_dim/P_sf"/>
</dbReference>
<keyword evidence="7" id="KW-0808">Transferase</keyword>
<evidence type="ECO:0000256" key="8">
    <source>
        <dbReference type="ARBA" id="ARBA00022692"/>
    </source>
</evidence>
<comment type="catalytic activity">
    <reaction evidence="1">
        <text>ATP + protein L-histidine = ADP + protein N-phospho-L-histidine.</text>
        <dbReference type="EC" id="2.7.13.3"/>
    </reaction>
</comment>
<keyword evidence="6" id="KW-0597">Phosphoprotein</keyword>
<accession>A0A420DIK4</accession>
<evidence type="ECO:0000256" key="9">
    <source>
        <dbReference type="ARBA" id="ARBA00022741"/>
    </source>
</evidence>
<keyword evidence="13" id="KW-0902">Two-component regulatory system</keyword>
<evidence type="ECO:0000256" key="13">
    <source>
        <dbReference type="ARBA" id="ARBA00023012"/>
    </source>
</evidence>
<sequence>MQGLVHKLPVMKVRISIRDGFLARSLGVAVFLTCVALLAGAVWRYATYQGMSQLSSRANADLALASDRLVGQLQRYRDLAVVMADHPQVVRALEGTVRPEDALLLRGVADRGAASDVMVIDRSGRVLAAASDGAGSVNARAFVKRALNGALGRGYGSDAGAGRSYFYAAPVFGDEGSVLGALVVSTDLASVDYAWRGDTAPVFFTDGAGQVQVSNRSELIFWQRPNGEPGLWPPLGGAPDFRTSFFGPHEIWHLGLGPYLPQEALHLTRDLPVIGMTGEVLMSVAPVRRLAASQAAAVAALCLAFGALLFLATERRRTLTRANAQLEARVRARTQALRDINNELRREASERTEAQLALARAQDDLVQASKLSALGQLSAGISHELNQPLMAVQSFAENGVQFIARGKPERAAENLMRISDMADRMGRIIKNLRAFSKQESVQQVRVDLGAVINSALEMTQARSDEMGVSIDFTAPALPIWVRGGEVRLGQVFINLITNALDAMEGIAVRRLTVDIVQAVNITVTISDTGPGIAAPEQVFDPFYTTKEVGAAKGVGLGLSISYAIVQSVGGEIRAYNTDGGACFSVTLLPMAQERAA</sequence>
<evidence type="ECO:0000256" key="4">
    <source>
        <dbReference type="ARBA" id="ARBA00022475"/>
    </source>
</evidence>
<evidence type="ECO:0000256" key="7">
    <source>
        <dbReference type="ARBA" id="ARBA00022679"/>
    </source>
</evidence>
<dbReference type="InterPro" id="IPR029151">
    <property type="entry name" value="Sensor-like_sf"/>
</dbReference>
<evidence type="ECO:0000256" key="10">
    <source>
        <dbReference type="ARBA" id="ARBA00022777"/>
    </source>
</evidence>
<dbReference type="InterPro" id="IPR003594">
    <property type="entry name" value="HATPase_dom"/>
</dbReference>
<evidence type="ECO:0000259" key="19">
    <source>
        <dbReference type="PROSITE" id="PS50109"/>
    </source>
</evidence>
<keyword evidence="9" id="KW-0547">Nucleotide-binding</keyword>
<dbReference type="CDD" id="cd00082">
    <property type="entry name" value="HisKA"/>
    <property type="match status" value="1"/>
</dbReference>
<evidence type="ECO:0000256" key="5">
    <source>
        <dbReference type="ARBA" id="ARBA00022519"/>
    </source>
</evidence>
<comment type="subcellular location">
    <subcellularLocation>
        <location evidence="2">Cell inner membrane</location>
        <topology evidence="2">Multi-pass membrane protein</topology>
    </subcellularLocation>
</comment>
<dbReference type="InterPro" id="IPR036890">
    <property type="entry name" value="HATPase_C_sf"/>
</dbReference>
<dbReference type="InterPro" id="IPR017055">
    <property type="entry name" value="Sig_transdc_His_kinase_DctB"/>
</dbReference>
<dbReference type="Pfam" id="PF00512">
    <property type="entry name" value="HisKA"/>
    <property type="match status" value="1"/>
</dbReference>
<feature type="domain" description="Histidine kinase" evidence="19">
    <location>
        <begin position="380"/>
        <end position="591"/>
    </location>
</feature>
<dbReference type="InterPro" id="IPR005467">
    <property type="entry name" value="His_kinase_dom"/>
</dbReference>
<dbReference type="InterPro" id="IPR004358">
    <property type="entry name" value="Sig_transdc_His_kin-like_C"/>
</dbReference>
<evidence type="ECO:0000256" key="18">
    <source>
        <dbReference type="SAM" id="Phobius"/>
    </source>
</evidence>
<dbReference type="PROSITE" id="PS50109">
    <property type="entry name" value="HIS_KIN"/>
    <property type="match status" value="1"/>
</dbReference>